<protein>
    <recommendedName>
        <fullName evidence="4">DUF308 domain-containing protein</fullName>
    </recommendedName>
</protein>
<evidence type="ECO:0000313" key="3">
    <source>
        <dbReference type="Proteomes" id="UP000598775"/>
    </source>
</evidence>
<feature type="transmembrane region" description="Helical" evidence="1">
    <location>
        <begin position="74"/>
        <end position="93"/>
    </location>
</feature>
<feature type="transmembrane region" description="Helical" evidence="1">
    <location>
        <begin position="129"/>
        <end position="149"/>
    </location>
</feature>
<feature type="transmembrane region" description="Helical" evidence="1">
    <location>
        <begin position="44"/>
        <end position="67"/>
    </location>
</feature>
<evidence type="ECO:0000256" key="1">
    <source>
        <dbReference type="SAM" id="Phobius"/>
    </source>
</evidence>
<name>A0A917BCG5_9MICO</name>
<dbReference type="RefSeq" id="WP_188680132.1">
    <property type="nucleotide sequence ID" value="NZ_BMGP01000006.1"/>
</dbReference>
<dbReference type="EMBL" id="BMGP01000006">
    <property type="protein sequence ID" value="GGF37091.1"/>
    <property type="molecule type" value="Genomic_DNA"/>
</dbReference>
<keyword evidence="1" id="KW-1133">Transmembrane helix</keyword>
<reference evidence="2 3" key="1">
    <citation type="journal article" date="2014" name="Int. J. Syst. Evol. Microbiol.">
        <title>Complete genome sequence of Corynebacterium casei LMG S-19264T (=DSM 44701T), isolated from a smear-ripened cheese.</title>
        <authorList>
            <consortium name="US DOE Joint Genome Institute (JGI-PGF)"/>
            <person name="Walter F."/>
            <person name="Albersmeier A."/>
            <person name="Kalinowski J."/>
            <person name="Ruckert C."/>
        </authorList>
    </citation>
    <scope>NUCLEOTIDE SEQUENCE [LARGE SCALE GENOMIC DNA]</scope>
    <source>
        <strain evidence="2 3">CGMCC 1.12976</strain>
    </source>
</reference>
<accession>A0A917BCG5</accession>
<keyword evidence="1" id="KW-0472">Membrane</keyword>
<evidence type="ECO:0000313" key="2">
    <source>
        <dbReference type="EMBL" id="GGF37091.1"/>
    </source>
</evidence>
<feature type="transmembrane region" description="Helical" evidence="1">
    <location>
        <begin position="155"/>
        <end position="175"/>
    </location>
</feature>
<sequence>MSVEQGPGEGRSPYWGVPIARAIPAFVVAAYLTFTENHSSQVGLFVFGSYAVVASVIVAVLSARYVAVPATRRLCVAQGVIGLVLGVVALVFNTGGTPFFLYIVTLFGALTGFLELYCGLRSRTTKDHLAAKDWIAAGAFTALLALVFLVVPLDVVTAVGLFGGYAVMLGIYLVIGGLSLRWGPGPAASTSLSQETTL</sequence>
<dbReference type="Proteomes" id="UP000598775">
    <property type="component" value="Unassembled WGS sequence"/>
</dbReference>
<keyword evidence="3" id="KW-1185">Reference proteome</keyword>
<feature type="transmembrane region" description="Helical" evidence="1">
    <location>
        <begin position="12"/>
        <end position="32"/>
    </location>
</feature>
<keyword evidence="1" id="KW-0812">Transmembrane</keyword>
<feature type="transmembrane region" description="Helical" evidence="1">
    <location>
        <begin position="99"/>
        <end position="117"/>
    </location>
</feature>
<gene>
    <name evidence="2" type="ORF">GCM10011399_32530</name>
</gene>
<organism evidence="2 3">
    <name type="scientific">Subtercola lobariae</name>
    <dbReference type="NCBI Taxonomy" id="1588641"/>
    <lineage>
        <taxon>Bacteria</taxon>
        <taxon>Bacillati</taxon>
        <taxon>Actinomycetota</taxon>
        <taxon>Actinomycetes</taxon>
        <taxon>Micrococcales</taxon>
        <taxon>Microbacteriaceae</taxon>
        <taxon>Subtercola</taxon>
    </lineage>
</organism>
<proteinExistence type="predicted"/>
<evidence type="ECO:0008006" key="4">
    <source>
        <dbReference type="Google" id="ProtNLM"/>
    </source>
</evidence>
<comment type="caution">
    <text evidence="2">The sequence shown here is derived from an EMBL/GenBank/DDBJ whole genome shotgun (WGS) entry which is preliminary data.</text>
</comment>
<dbReference type="AlphaFoldDB" id="A0A917BCG5"/>